<keyword evidence="4" id="KW-1185">Reference proteome</keyword>
<dbReference type="Gene3D" id="1.10.340.70">
    <property type="match status" value="1"/>
</dbReference>
<organism evidence="3 4">
    <name type="scientific">Trichogramma brassicae</name>
    <dbReference type="NCBI Taxonomy" id="86971"/>
    <lineage>
        <taxon>Eukaryota</taxon>
        <taxon>Metazoa</taxon>
        <taxon>Ecdysozoa</taxon>
        <taxon>Arthropoda</taxon>
        <taxon>Hexapoda</taxon>
        <taxon>Insecta</taxon>
        <taxon>Pterygota</taxon>
        <taxon>Neoptera</taxon>
        <taxon>Endopterygota</taxon>
        <taxon>Hymenoptera</taxon>
        <taxon>Apocrita</taxon>
        <taxon>Proctotrupomorpha</taxon>
        <taxon>Chalcidoidea</taxon>
        <taxon>Trichogrammatidae</taxon>
        <taxon>Trichogramma</taxon>
    </lineage>
</organism>
<dbReference type="Pfam" id="PF17921">
    <property type="entry name" value="Integrase_H2C2"/>
    <property type="match status" value="1"/>
</dbReference>
<dbReference type="OrthoDB" id="775972at2759"/>
<reference evidence="3 4" key="1">
    <citation type="submission" date="2020-02" db="EMBL/GenBank/DDBJ databases">
        <authorList>
            <person name="Ferguson B K."/>
        </authorList>
    </citation>
    <scope>NUCLEOTIDE SEQUENCE [LARGE SCALE GENOMIC DNA]</scope>
</reference>
<dbReference type="InterPro" id="IPR041588">
    <property type="entry name" value="Integrase_H2C2"/>
</dbReference>
<evidence type="ECO:0000313" key="4">
    <source>
        <dbReference type="Proteomes" id="UP000479190"/>
    </source>
</evidence>
<name>A0A6H5I4I1_9HYME</name>
<gene>
    <name evidence="3" type="ORF">TBRA_LOCUS1939</name>
</gene>
<evidence type="ECO:0000313" key="3">
    <source>
        <dbReference type="EMBL" id="CAB0029915.1"/>
    </source>
</evidence>
<protein>
    <recommendedName>
        <fullName evidence="2">Integrase zinc-binding domain-containing protein</fullName>
    </recommendedName>
</protein>
<dbReference type="AlphaFoldDB" id="A0A6H5I4I1"/>
<dbReference type="Proteomes" id="UP000479190">
    <property type="component" value="Unassembled WGS sequence"/>
</dbReference>
<sequence>MDRDQGPRCIEWSKRLDREALGTASTGRPRAQTVKKSGHYERRIAGQQVVCRRALPEGLAAEDIEISAKHTEFALGVTCGAVPGVDEGYSARLPAAWRTGTHNPPVESVRRSCACVETIERLLCFGRKARSSTYIIEEELGAIVSSRNYHAYQQSPLHTLLGLHRSRQSLASRTTVLCAATLPSVRCKLIIKVENSHHMRTIVKSVYADKIPRDYSCQKDAEFKRPCSIRHTGTSAFESILQLLLICNGQTVFTQLHNLSHPGARATIKLVTDRFVWPSVKKDYRNWARACIKASDPKYAIMSMRRSVVVHGLPAADRLVISSVLDKGRSLVLPPKRASPPRQTIVVTGCLCMRDTAGNILEERSFCDRLAATTESLGVSQIHQYVFGQGRSTIHAIENVFATAEEAIGGTELGTRGNKNYALVVTLDITKNAFNFARWYNITRRATRKRTPQYPAENSCERSLSAGAVTTDTPGDGPEF</sequence>
<feature type="domain" description="Integrase zinc-binding" evidence="2">
    <location>
        <begin position="250"/>
        <end position="292"/>
    </location>
</feature>
<dbReference type="EMBL" id="CADCXV010000373">
    <property type="protein sequence ID" value="CAB0029915.1"/>
    <property type="molecule type" value="Genomic_DNA"/>
</dbReference>
<evidence type="ECO:0000256" key="1">
    <source>
        <dbReference type="SAM" id="MobiDB-lite"/>
    </source>
</evidence>
<evidence type="ECO:0000259" key="2">
    <source>
        <dbReference type="Pfam" id="PF17921"/>
    </source>
</evidence>
<feature type="region of interest" description="Disordered" evidence="1">
    <location>
        <begin position="448"/>
        <end position="480"/>
    </location>
</feature>
<proteinExistence type="predicted"/>
<accession>A0A6H5I4I1</accession>